<evidence type="ECO:0000259" key="2">
    <source>
        <dbReference type="Pfam" id="PF01636"/>
    </source>
</evidence>
<evidence type="ECO:0000313" key="4">
    <source>
        <dbReference type="Proteomes" id="UP000799424"/>
    </source>
</evidence>
<dbReference type="SUPFAM" id="SSF56112">
    <property type="entry name" value="Protein kinase-like (PK-like)"/>
    <property type="match status" value="1"/>
</dbReference>
<dbReference type="Pfam" id="PF01636">
    <property type="entry name" value="APH"/>
    <property type="match status" value="1"/>
</dbReference>
<organism evidence="3 4">
    <name type="scientific">Ophiobolus disseminans</name>
    <dbReference type="NCBI Taxonomy" id="1469910"/>
    <lineage>
        <taxon>Eukaryota</taxon>
        <taxon>Fungi</taxon>
        <taxon>Dikarya</taxon>
        <taxon>Ascomycota</taxon>
        <taxon>Pezizomycotina</taxon>
        <taxon>Dothideomycetes</taxon>
        <taxon>Pleosporomycetidae</taxon>
        <taxon>Pleosporales</taxon>
        <taxon>Pleosporineae</taxon>
        <taxon>Phaeosphaeriaceae</taxon>
        <taxon>Ophiobolus</taxon>
    </lineage>
</organism>
<gene>
    <name evidence="3" type="ORF">CC86DRAFT_398063</name>
</gene>
<feature type="compositionally biased region" description="Basic and acidic residues" evidence="1">
    <location>
        <begin position="90"/>
        <end position="102"/>
    </location>
</feature>
<dbReference type="InterPro" id="IPR011009">
    <property type="entry name" value="Kinase-like_dom_sf"/>
</dbReference>
<sequence>MLSDVLVFWKSASSASTNRLADSPANKRKSKMHPLNRAKAFIKYSPSSQEIISPETNVQADGRRHKRDINTFRRFFKIRGVSKIDLTDSDEQKTSQEAHEQQLDQDEEDEDQYSDDGEPNDEDEDDRRDFKAIRAITRKEVKEFVLETLHADSEQDSRTCHVTKRKEGSFHHVVFVHTKIGDQLEQQYVLKIPAHGTIEHWEEGDGFMLRNEAVLMQHIRHHTHCPVPEVVAFDDDTHNALGVPFILMKEMPGKLALDLWAGKPFRDVQSNERYDLANDSSPELEQKRFHFLASLAQAMGHLQTLKFKKIGMHIFDKPEDEVPKKFGPVWRWHTTSCMQQLHPVGPFSSEGFYFHYGTHQAWHPSMIEDLEPDSYGALVYKGVQAILSQILYSTPFATPAPPPATVDDEGQPMVHKNFVLRHDDLNLQNIRVDDEGNVTGIIDWGGCHAVPRCVGFASLPLFLRGDWLDDQTQCAMMWSLNRYRSIFADAMKEACQTDDGSLSDAQYTNKSAMYQALLAVFFDGETCLQFVAKVLNEIVDFRRVNAEQLCAQLGKGWPAAEKVLAEKIAELMAPEVQEWRSFHKQY</sequence>
<dbReference type="Proteomes" id="UP000799424">
    <property type="component" value="Unassembled WGS sequence"/>
</dbReference>
<dbReference type="PANTHER" id="PTHR21310:SF51">
    <property type="entry name" value="AMINOGLYCOSIDE PHOSPHOTRANSFERASE DOMAIN-CONTAINING PROTEIN"/>
    <property type="match status" value="1"/>
</dbReference>
<dbReference type="OrthoDB" id="10003767at2759"/>
<dbReference type="AlphaFoldDB" id="A0A6A6ZHJ8"/>
<dbReference type="EMBL" id="MU006241">
    <property type="protein sequence ID" value="KAF2820348.1"/>
    <property type="molecule type" value="Genomic_DNA"/>
</dbReference>
<dbReference type="PANTHER" id="PTHR21310">
    <property type="entry name" value="AMINOGLYCOSIDE PHOSPHOTRANSFERASE-RELATED-RELATED"/>
    <property type="match status" value="1"/>
</dbReference>
<proteinExistence type="predicted"/>
<dbReference type="Gene3D" id="3.90.1200.10">
    <property type="match status" value="1"/>
</dbReference>
<dbReference type="InterPro" id="IPR051678">
    <property type="entry name" value="AGP_Transferase"/>
</dbReference>
<accession>A0A6A6ZHJ8</accession>
<feature type="region of interest" description="Disordered" evidence="1">
    <location>
        <begin position="87"/>
        <end position="128"/>
    </location>
</feature>
<feature type="compositionally biased region" description="Acidic residues" evidence="1">
    <location>
        <begin position="103"/>
        <end position="126"/>
    </location>
</feature>
<reference evidence="3" key="1">
    <citation type="journal article" date="2020" name="Stud. Mycol.">
        <title>101 Dothideomycetes genomes: a test case for predicting lifestyles and emergence of pathogens.</title>
        <authorList>
            <person name="Haridas S."/>
            <person name="Albert R."/>
            <person name="Binder M."/>
            <person name="Bloem J."/>
            <person name="Labutti K."/>
            <person name="Salamov A."/>
            <person name="Andreopoulos B."/>
            <person name="Baker S."/>
            <person name="Barry K."/>
            <person name="Bills G."/>
            <person name="Bluhm B."/>
            <person name="Cannon C."/>
            <person name="Castanera R."/>
            <person name="Culley D."/>
            <person name="Daum C."/>
            <person name="Ezra D."/>
            <person name="Gonzalez J."/>
            <person name="Henrissat B."/>
            <person name="Kuo A."/>
            <person name="Liang C."/>
            <person name="Lipzen A."/>
            <person name="Lutzoni F."/>
            <person name="Magnuson J."/>
            <person name="Mondo S."/>
            <person name="Nolan M."/>
            <person name="Ohm R."/>
            <person name="Pangilinan J."/>
            <person name="Park H.-J."/>
            <person name="Ramirez L."/>
            <person name="Alfaro M."/>
            <person name="Sun H."/>
            <person name="Tritt A."/>
            <person name="Yoshinaga Y."/>
            <person name="Zwiers L.-H."/>
            <person name="Turgeon B."/>
            <person name="Goodwin S."/>
            <person name="Spatafora J."/>
            <person name="Crous P."/>
            <person name="Grigoriev I."/>
        </authorList>
    </citation>
    <scope>NUCLEOTIDE SEQUENCE</scope>
    <source>
        <strain evidence="3">CBS 113818</strain>
    </source>
</reference>
<dbReference type="Gene3D" id="3.30.200.20">
    <property type="entry name" value="Phosphorylase Kinase, domain 1"/>
    <property type="match status" value="1"/>
</dbReference>
<feature type="domain" description="Aminoglycoside phosphotransferase" evidence="2">
    <location>
        <begin position="412"/>
        <end position="459"/>
    </location>
</feature>
<keyword evidence="4" id="KW-1185">Reference proteome</keyword>
<evidence type="ECO:0000313" key="3">
    <source>
        <dbReference type="EMBL" id="KAF2820348.1"/>
    </source>
</evidence>
<name>A0A6A6ZHJ8_9PLEO</name>
<evidence type="ECO:0000256" key="1">
    <source>
        <dbReference type="SAM" id="MobiDB-lite"/>
    </source>
</evidence>
<protein>
    <recommendedName>
        <fullName evidence="2">Aminoglycoside phosphotransferase domain-containing protein</fullName>
    </recommendedName>
</protein>
<dbReference type="InterPro" id="IPR002575">
    <property type="entry name" value="Aminoglycoside_PTrfase"/>
</dbReference>